<evidence type="ECO:0000256" key="9">
    <source>
        <dbReference type="ARBA" id="ARBA00023136"/>
    </source>
</evidence>
<evidence type="ECO:0000256" key="8">
    <source>
        <dbReference type="ARBA" id="ARBA00022989"/>
    </source>
</evidence>
<evidence type="ECO:0000256" key="5">
    <source>
        <dbReference type="ARBA" id="ARBA00022519"/>
    </source>
</evidence>
<dbReference type="PROSITE" id="PS52015">
    <property type="entry name" value="TONB_CTD"/>
    <property type="match status" value="1"/>
</dbReference>
<gene>
    <name evidence="13" type="ORF">GCM10025791_14700</name>
</gene>
<dbReference type="SUPFAM" id="SSF74653">
    <property type="entry name" value="TolA/TonB C-terminal domain"/>
    <property type="match status" value="1"/>
</dbReference>
<dbReference type="NCBIfam" id="TIGR01352">
    <property type="entry name" value="tonB_Cterm"/>
    <property type="match status" value="1"/>
</dbReference>
<comment type="caution">
    <text evidence="13">The sequence shown here is derived from an EMBL/GenBank/DDBJ whole genome shotgun (WGS) entry which is preliminary data.</text>
</comment>
<comment type="subcellular location">
    <subcellularLocation>
        <location evidence="1">Cell inner membrane</location>
        <topology evidence="1">Single-pass membrane protein</topology>
        <orientation evidence="1">Periplasmic side</orientation>
    </subcellularLocation>
</comment>
<keyword evidence="9 11" id="KW-0472">Membrane</keyword>
<evidence type="ECO:0000256" key="11">
    <source>
        <dbReference type="SAM" id="Phobius"/>
    </source>
</evidence>
<evidence type="ECO:0000256" key="1">
    <source>
        <dbReference type="ARBA" id="ARBA00004383"/>
    </source>
</evidence>
<dbReference type="InterPro" id="IPR037682">
    <property type="entry name" value="TonB_C"/>
</dbReference>
<accession>A0AAV3TZZ2</accession>
<sequence>MATTAYTAPSTERLSFTLFVAALVHALLIFGVTFNLMVNKTASPKLEITLATHQSDDAPEEADFLAQSNQQGSGTAEEPKQITTEQVAEFSSTEIQEVREAQIARTQAELPERELVATEAESTVEAAIKPVEEEQTEQAVEGDSERTVPVSEQIASLKAKLDKQREAYAKRPRIRRLTSVAAKASVDAAYLYQWSQKIEFIGNKNFPQQALDQKLSGKLRLLAVIDKDGTLLSAEILHSSGYRVLDDAAVQIVHMASPFAPFPKEIAESADRLEIIRTWNFEITGLSTGS</sequence>
<feature type="domain" description="TonB C-terminal" evidence="12">
    <location>
        <begin position="191"/>
        <end position="290"/>
    </location>
</feature>
<dbReference type="GO" id="GO:0015031">
    <property type="term" value="P:protein transport"/>
    <property type="evidence" value="ECO:0007669"/>
    <property type="project" value="UniProtKB-KW"/>
</dbReference>
<dbReference type="PANTHER" id="PTHR33446">
    <property type="entry name" value="PROTEIN TONB-RELATED"/>
    <property type="match status" value="1"/>
</dbReference>
<dbReference type="PANTHER" id="PTHR33446:SF11">
    <property type="entry name" value="TONB3"/>
    <property type="match status" value="1"/>
</dbReference>
<evidence type="ECO:0000256" key="6">
    <source>
        <dbReference type="ARBA" id="ARBA00022692"/>
    </source>
</evidence>
<keyword evidence="7" id="KW-0653">Protein transport</keyword>
<reference evidence="14" key="1">
    <citation type="journal article" date="2019" name="Int. J. Syst. Evol. Microbiol.">
        <title>The Global Catalogue of Microorganisms (GCM) 10K type strain sequencing project: providing services to taxonomists for standard genome sequencing and annotation.</title>
        <authorList>
            <consortium name="The Broad Institute Genomics Platform"/>
            <consortium name="The Broad Institute Genome Sequencing Center for Infectious Disease"/>
            <person name="Wu L."/>
            <person name="Ma J."/>
        </authorList>
    </citation>
    <scope>NUCLEOTIDE SEQUENCE [LARGE SCALE GENOMIC DNA]</scope>
    <source>
        <strain evidence="14">JCM 19134</strain>
    </source>
</reference>
<feature type="region of interest" description="Disordered" evidence="10">
    <location>
        <begin position="57"/>
        <end position="81"/>
    </location>
</feature>
<evidence type="ECO:0000256" key="3">
    <source>
        <dbReference type="ARBA" id="ARBA00022448"/>
    </source>
</evidence>
<evidence type="ECO:0000256" key="4">
    <source>
        <dbReference type="ARBA" id="ARBA00022475"/>
    </source>
</evidence>
<comment type="similarity">
    <text evidence="2">Belongs to the TonB family.</text>
</comment>
<dbReference type="InterPro" id="IPR006260">
    <property type="entry name" value="TonB/TolA_C"/>
</dbReference>
<dbReference type="GO" id="GO:0055085">
    <property type="term" value="P:transmembrane transport"/>
    <property type="evidence" value="ECO:0007669"/>
    <property type="project" value="InterPro"/>
</dbReference>
<dbReference type="InterPro" id="IPR051045">
    <property type="entry name" value="TonB-dependent_transducer"/>
</dbReference>
<dbReference type="RefSeq" id="WP_345419435.1">
    <property type="nucleotide sequence ID" value="NZ_AP031496.1"/>
</dbReference>
<organism evidence="13 14">
    <name type="scientific">Halioxenophilus aromaticivorans</name>
    <dbReference type="NCBI Taxonomy" id="1306992"/>
    <lineage>
        <taxon>Bacteria</taxon>
        <taxon>Pseudomonadati</taxon>
        <taxon>Pseudomonadota</taxon>
        <taxon>Gammaproteobacteria</taxon>
        <taxon>Alteromonadales</taxon>
        <taxon>Alteromonadaceae</taxon>
        <taxon>Halioxenophilus</taxon>
    </lineage>
</organism>
<dbReference type="Gene3D" id="3.30.1150.10">
    <property type="match status" value="1"/>
</dbReference>
<dbReference type="Pfam" id="PF03544">
    <property type="entry name" value="TonB_C"/>
    <property type="match status" value="1"/>
</dbReference>
<evidence type="ECO:0000256" key="10">
    <source>
        <dbReference type="SAM" id="MobiDB-lite"/>
    </source>
</evidence>
<evidence type="ECO:0000313" key="13">
    <source>
        <dbReference type="EMBL" id="GAA4937988.1"/>
    </source>
</evidence>
<evidence type="ECO:0000259" key="12">
    <source>
        <dbReference type="PROSITE" id="PS52015"/>
    </source>
</evidence>
<dbReference type="GO" id="GO:0031992">
    <property type="term" value="F:energy transducer activity"/>
    <property type="evidence" value="ECO:0007669"/>
    <property type="project" value="TreeGrafter"/>
</dbReference>
<protein>
    <submittedName>
        <fullName evidence="13">Energy transducer TonB</fullName>
    </submittedName>
</protein>
<dbReference type="GO" id="GO:0098797">
    <property type="term" value="C:plasma membrane protein complex"/>
    <property type="evidence" value="ECO:0007669"/>
    <property type="project" value="TreeGrafter"/>
</dbReference>
<dbReference type="AlphaFoldDB" id="A0AAV3TZZ2"/>
<evidence type="ECO:0000313" key="14">
    <source>
        <dbReference type="Proteomes" id="UP001409585"/>
    </source>
</evidence>
<keyword evidence="3" id="KW-0813">Transport</keyword>
<dbReference type="EMBL" id="BAABLX010000009">
    <property type="protein sequence ID" value="GAA4937988.1"/>
    <property type="molecule type" value="Genomic_DNA"/>
</dbReference>
<dbReference type="Proteomes" id="UP001409585">
    <property type="component" value="Unassembled WGS sequence"/>
</dbReference>
<proteinExistence type="inferred from homology"/>
<keyword evidence="4" id="KW-1003">Cell membrane</keyword>
<evidence type="ECO:0000256" key="7">
    <source>
        <dbReference type="ARBA" id="ARBA00022927"/>
    </source>
</evidence>
<feature type="transmembrane region" description="Helical" evidence="11">
    <location>
        <begin position="16"/>
        <end position="38"/>
    </location>
</feature>
<keyword evidence="6 11" id="KW-0812">Transmembrane</keyword>
<evidence type="ECO:0000256" key="2">
    <source>
        <dbReference type="ARBA" id="ARBA00006555"/>
    </source>
</evidence>
<keyword evidence="14" id="KW-1185">Reference proteome</keyword>
<keyword evidence="5" id="KW-0997">Cell inner membrane</keyword>
<name>A0AAV3TZZ2_9ALTE</name>
<keyword evidence="8 11" id="KW-1133">Transmembrane helix</keyword>